<dbReference type="Proteomes" id="UP000011770">
    <property type="component" value="Unassembled WGS sequence"/>
</dbReference>
<evidence type="ECO:0000313" key="1">
    <source>
        <dbReference type="EMBL" id="EMF80784.1"/>
    </source>
</evidence>
<gene>
    <name evidence="1" type="ORF">LEP1GSC188_3621</name>
</gene>
<protein>
    <submittedName>
        <fullName evidence="1">Uncharacterized protein</fullName>
    </submittedName>
</protein>
<comment type="caution">
    <text evidence="1">The sequence shown here is derived from an EMBL/GenBank/DDBJ whole genome shotgun (WGS) entry which is preliminary data.</text>
</comment>
<sequence>MANVFKKKVNLEYIQEPSIVISDRIQKELGFKFKMDFEEGIQSVLNNTV</sequence>
<accession>M3G489</accession>
<organism evidence="1 2">
    <name type="scientific">Leptospira weilii serovar Topaz str. LT2116</name>
    <dbReference type="NCBI Taxonomy" id="1088540"/>
    <lineage>
        <taxon>Bacteria</taxon>
        <taxon>Pseudomonadati</taxon>
        <taxon>Spirochaetota</taxon>
        <taxon>Spirochaetia</taxon>
        <taxon>Leptospirales</taxon>
        <taxon>Leptospiraceae</taxon>
        <taxon>Leptospira</taxon>
    </lineage>
</organism>
<evidence type="ECO:0000313" key="2">
    <source>
        <dbReference type="Proteomes" id="UP000011770"/>
    </source>
</evidence>
<reference evidence="1 2" key="1">
    <citation type="submission" date="2013-01" db="EMBL/GenBank/DDBJ databases">
        <authorList>
            <person name="Harkins D.M."/>
            <person name="Durkin A.S."/>
            <person name="Brinkac L.M."/>
            <person name="Haft D.H."/>
            <person name="Selengut J.D."/>
            <person name="Sanka R."/>
            <person name="DePew J."/>
            <person name="Purushe J."/>
            <person name="Tulsiani S.M."/>
            <person name="Graham G.C."/>
            <person name="Burns M.-A."/>
            <person name="Dohnt M.F."/>
            <person name="Smythe L.D."/>
            <person name="McKay D.B."/>
            <person name="Craig S.B."/>
            <person name="Vinetz J.M."/>
            <person name="Sutton G.G."/>
            <person name="Nierman W.C."/>
            <person name="Fouts D.E."/>
        </authorList>
    </citation>
    <scope>NUCLEOTIDE SEQUENCE [LARGE SCALE GENOMIC DNA]</scope>
    <source>
        <strain evidence="1 2">LT2116</strain>
    </source>
</reference>
<dbReference type="AlphaFoldDB" id="M3G489"/>
<dbReference type="EMBL" id="AHOR02000046">
    <property type="protein sequence ID" value="EMF80784.1"/>
    <property type="molecule type" value="Genomic_DNA"/>
</dbReference>
<name>M3G489_9LEPT</name>
<proteinExistence type="predicted"/>